<dbReference type="GO" id="GO:0003676">
    <property type="term" value="F:nucleic acid binding"/>
    <property type="evidence" value="ECO:0007669"/>
    <property type="project" value="InterPro"/>
</dbReference>
<dbReference type="InterPro" id="IPR036397">
    <property type="entry name" value="RNaseH_sf"/>
</dbReference>
<dbReference type="PANTHER" id="PTHR47723:SF19">
    <property type="entry name" value="POLYNUCLEOTIDYL TRANSFERASE, RIBONUCLEASE H-LIKE SUPERFAMILY PROTEIN"/>
    <property type="match status" value="1"/>
</dbReference>
<sequence length="115" mass="13703">MKPNFFADFSALFQGIEIAKEKGVGRLWIECDSIAIIEAIKGRKIPWKFSQKWLILRTYLDDMLWKITHIFREVNNVVDLLAKKAVYSRLTNFWDSPPDYVRTAITWDLIEYKRF</sequence>
<dbReference type="Proteomes" id="UP000017836">
    <property type="component" value="Unassembled WGS sequence"/>
</dbReference>
<dbReference type="InterPro" id="IPR012337">
    <property type="entry name" value="RNaseH-like_sf"/>
</dbReference>
<dbReference type="PANTHER" id="PTHR47723">
    <property type="entry name" value="OS05G0353850 PROTEIN"/>
    <property type="match status" value="1"/>
</dbReference>
<proteinExistence type="predicted"/>
<dbReference type="InterPro" id="IPR053151">
    <property type="entry name" value="RNase_H-like"/>
</dbReference>
<dbReference type="eggNOG" id="ENOG502T02X">
    <property type="taxonomic scope" value="Eukaryota"/>
</dbReference>
<name>W1PXR3_AMBTC</name>
<feature type="domain" description="RNase H type-1" evidence="1">
    <location>
        <begin position="4"/>
        <end position="85"/>
    </location>
</feature>
<dbReference type="InterPro" id="IPR044730">
    <property type="entry name" value="RNase_H-like_dom_plant"/>
</dbReference>
<dbReference type="Gramene" id="ERN12230">
    <property type="protein sequence ID" value="ERN12230"/>
    <property type="gene ID" value="AMTR_s00034p00210780"/>
</dbReference>
<dbReference type="OMA" id="INFRISH"/>
<organism evidence="2 3">
    <name type="scientific">Amborella trichopoda</name>
    <dbReference type="NCBI Taxonomy" id="13333"/>
    <lineage>
        <taxon>Eukaryota</taxon>
        <taxon>Viridiplantae</taxon>
        <taxon>Streptophyta</taxon>
        <taxon>Embryophyta</taxon>
        <taxon>Tracheophyta</taxon>
        <taxon>Spermatophyta</taxon>
        <taxon>Magnoliopsida</taxon>
        <taxon>Amborellales</taxon>
        <taxon>Amborellaceae</taxon>
        <taxon>Amborella</taxon>
    </lineage>
</organism>
<evidence type="ECO:0000259" key="1">
    <source>
        <dbReference type="Pfam" id="PF13456"/>
    </source>
</evidence>
<dbReference type="EMBL" id="KI392616">
    <property type="protein sequence ID" value="ERN12230.1"/>
    <property type="molecule type" value="Genomic_DNA"/>
</dbReference>
<dbReference type="SUPFAM" id="SSF53098">
    <property type="entry name" value="Ribonuclease H-like"/>
    <property type="match status" value="1"/>
</dbReference>
<dbReference type="GO" id="GO:0004523">
    <property type="term" value="F:RNA-DNA hybrid ribonuclease activity"/>
    <property type="evidence" value="ECO:0007669"/>
    <property type="project" value="InterPro"/>
</dbReference>
<dbReference type="AlphaFoldDB" id="W1PXR3"/>
<keyword evidence="3" id="KW-1185">Reference proteome</keyword>
<protein>
    <recommendedName>
        <fullName evidence="1">RNase H type-1 domain-containing protein</fullName>
    </recommendedName>
</protein>
<evidence type="ECO:0000313" key="2">
    <source>
        <dbReference type="EMBL" id="ERN12230.1"/>
    </source>
</evidence>
<dbReference type="CDD" id="cd06222">
    <property type="entry name" value="RNase_H_like"/>
    <property type="match status" value="1"/>
</dbReference>
<gene>
    <name evidence="2" type="ORF">AMTR_s00034p00210780</name>
</gene>
<dbReference type="Gene3D" id="3.30.420.10">
    <property type="entry name" value="Ribonuclease H-like superfamily/Ribonuclease H"/>
    <property type="match status" value="1"/>
</dbReference>
<dbReference type="InterPro" id="IPR002156">
    <property type="entry name" value="RNaseH_domain"/>
</dbReference>
<evidence type="ECO:0000313" key="3">
    <source>
        <dbReference type="Proteomes" id="UP000017836"/>
    </source>
</evidence>
<dbReference type="Pfam" id="PF13456">
    <property type="entry name" value="RVT_3"/>
    <property type="match status" value="1"/>
</dbReference>
<reference evidence="3" key="1">
    <citation type="journal article" date="2013" name="Science">
        <title>The Amborella genome and the evolution of flowering plants.</title>
        <authorList>
            <consortium name="Amborella Genome Project"/>
        </authorList>
    </citation>
    <scope>NUCLEOTIDE SEQUENCE [LARGE SCALE GENOMIC DNA]</scope>
</reference>
<accession>W1PXR3</accession>
<dbReference type="HOGENOM" id="CLU_2112154_0_0_1"/>